<dbReference type="PANTHER" id="PTHR48225:SF7">
    <property type="entry name" value="MEIOSIS-SPECIFIC PROTEIN HOP1"/>
    <property type="match status" value="1"/>
</dbReference>
<evidence type="ECO:0000256" key="3">
    <source>
        <dbReference type="ARBA" id="ARBA00022454"/>
    </source>
</evidence>
<dbReference type="InterPro" id="IPR013083">
    <property type="entry name" value="Znf_RING/FYVE/PHD"/>
</dbReference>
<proteinExistence type="predicted"/>
<dbReference type="InterPro" id="IPR036570">
    <property type="entry name" value="HORMA_dom_sf"/>
</dbReference>
<dbReference type="VEuPathDB" id="FungiDB:ASPCADRAFT_158602"/>
<dbReference type="OMA" id="HACYQCL"/>
<keyword evidence="5" id="KW-0469">Meiosis</keyword>
<gene>
    <name evidence="8" type="ORF">ASPCADRAFT_158602</name>
</gene>
<accession>A0A1R3S153</accession>
<name>A0A1R3S153_ASPC5</name>
<dbReference type="EMBL" id="KV907493">
    <property type="protein sequence ID" value="OOG00496.1"/>
    <property type="molecule type" value="Genomic_DNA"/>
</dbReference>
<dbReference type="InterPro" id="IPR003511">
    <property type="entry name" value="HORMA_dom"/>
</dbReference>
<feature type="region of interest" description="Disordered" evidence="6">
    <location>
        <begin position="353"/>
        <end position="379"/>
    </location>
</feature>
<dbReference type="PANTHER" id="PTHR48225">
    <property type="entry name" value="HORMA DOMAIN-CONTAINING PROTEIN 1"/>
    <property type="match status" value="1"/>
</dbReference>
<feature type="domain" description="HORMA" evidence="7">
    <location>
        <begin position="57"/>
        <end position="305"/>
    </location>
</feature>
<dbReference type="Gene3D" id="3.30.40.10">
    <property type="entry name" value="Zinc/RING finger domain, C3HC4 (zinc finger)"/>
    <property type="match status" value="1"/>
</dbReference>
<feature type="region of interest" description="Disordered" evidence="6">
    <location>
        <begin position="649"/>
        <end position="784"/>
    </location>
</feature>
<dbReference type="GO" id="GO:0005694">
    <property type="term" value="C:chromosome"/>
    <property type="evidence" value="ECO:0007669"/>
    <property type="project" value="UniProtKB-SubCell"/>
</dbReference>
<dbReference type="SUPFAM" id="SSF57903">
    <property type="entry name" value="FYVE/PHD zinc finger"/>
    <property type="match status" value="1"/>
</dbReference>
<dbReference type="InterPro" id="IPR051294">
    <property type="entry name" value="HORMA_MeioticProgression"/>
</dbReference>
<dbReference type="Pfam" id="PF02301">
    <property type="entry name" value="HORMA"/>
    <property type="match status" value="1"/>
</dbReference>
<evidence type="ECO:0000256" key="6">
    <source>
        <dbReference type="SAM" id="MobiDB-lite"/>
    </source>
</evidence>
<dbReference type="GO" id="GO:0007130">
    <property type="term" value="P:synaptonemal complex assembly"/>
    <property type="evidence" value="ECO:0007669"/>
    <property type="project" value="TreeGrafter"/>
</dbReference>
<dbReference type="SUPFAM" id="SSF56019">
    <property type="entry name" value="The spindle assembly checkpoint protein mad2"/>
    <property type="match status" value="1"/>
</dbReference>
<keyword evidence="3" id="KW-0158">Chromosome</keyword>
<feature type="compositionally biased region" description="Basic and acidic residues" evidence="6">
    <location>
        <begin position="358"/>
        <end position="368"/>
    </location>
</feature>
<evidence type="ECO:0000256" key="5">
    <source>
        <dbReference type="ARBA" id="ARBA00023254"/>
    </source>
</evidence>
<organism evidence="8 9">
    <name type="scientific">Aspergillus carbonarius (strain ITEM 5010)</name>
    <dbReference type="NCBI Taxonomy" id="602072"/>
    <lineage>
        <taxon>Eukaryota</taxon>
        <taxon>Fungi</taxon>
        <taxon>Dikarya</taxon>
        <taxon>Ascomycota</taxon>
        <taxon>Pezizomycotina</taxon>
        <taxon>Eurotiomycetes</taxon>
        <taxon>Eurotiomycetidae</taxon>
        <taxon>Eurotiales</taxon>
        <taxon>Aspergillaceae</taxon>
        <taxon>Aspergillus</taxon>
        <taxon>Aspergillus subgen. Circumdati</taxon>
    </lineage>
</organism>
<dbReference type="PROSITE" id="PS50815">
    <property type="entry name" value="HORMA"/>
    <property type="match status" value="1"/>
</dbReference>
<dbReference type="OrthoDB" id="1928087at2759"/>
<keyword evidence="9" id="KW-1185">Reference proteome</keyword>
<evidence type="ECO:0000259" key="7">
    <source>
        <dbReference type="PROSITE" id="PS50815"/>
    </source>
</evidence>
<sequence>MVRIKFTGPPSTVQVQAPQNLHPLASNNRPITRIRAPDVVEVLPRLTLQESLHLKQQQSLEMVQIMLHVSFGTLFYLREFLPLPCFDDRDLREAQRESRLSYRQFIDKQARDEALARNAEVPFGRGKKGQPLKIILRGSDPKADMILDILETGIFDALSRNVLEAVQLTILVDKDAPDNVLESYTFSFKYTGETGDVNSRLESLSIEPVGCVADMKSAQTARIGLETIVRRLITLSAFLPTLPNKRNLGVHLFYTDDCPPEYDPPGFNGAANDDTIKFPLNDNWKRESQSCGQMDSGWHTVGLKVTSLKWTGPEPEGSDAPPQIPPDLKYNDPVRRLADVGFDDKEDILRTLGSRASTTKENRSRPDDDLSLLPSRGINDNGVSTQDLVEKHQLQMMLPSQGTGGSDSDLVPTQPLKPSITLENGNRSLTKSRKFVLTEEVRHKMQEYLRSNDLDASKRVEDQSSIRCQCGWDGEEAAMVECAFCRTRQHMLCYGYEDALDPRVPDVHACYQCLLKPDESRLLREMNSLVLLRRAVRLILDEGYPNRTSLFTQKLHCNGQTIVQITDILRKRKLLQPTPGSKAKGFLRKGLPKFIIPSSEDIQQRLQGEILSPMIKIQHHYAQDSPQNSPQLSQSVTGDELDSIAKSLSQEKEEQNSAFETQEDGKKTPDFTEELTDVLEESQGRKRKEPLTDGHGQPNTTKTAPQIDAPTPRRFSSRILRKDSKIQEQQEAKAVKAKNFHQQTPTRRKSIEGGLRRSSRKRRKISNYSKLVDVGADNSEDDSS</sequence>
<dbReference type="CDD" id="cd15558">
    <property type="entry name" value="PHD_Hop1p_like"/>
    <property type="match status" value="1"/>
</dbReference>
<evidence type="ECO:0000256" key="4">
    <source>
        <dbReference type="ARBA" id="ARBA00023242"/>
    </source>
</evidence>
<dbReference type="GO" id="GO:0005634">
    <property type="term" value="C:nucleus"/>
    <property type="evidence" value="ECO:0007669"/>
    <property type="project" value="UniProtKB-SubCell"/>
</dbReference>
<dbReference type="Gene3D" id="3.30.900.10">
    <property type="entry name" value="HORMA domain"/>
    <property type="match status" value="1"/>
</dbReference>
<evidence type="ECO:0000256" key="1">
    <source>
        <dbReference type="ARBA" id="ARBA00004123"/>
    </source>
</evidence>
<protein>
    <recommendedName>
        <fullName evidence="7">HORMA domain-containing protein</fullName>
    </recommendedName>
</protein>
<keyword evidence="4" id="KW-0539">Nucleus</keyword>
<dbReference type="Proteomes" id="UP000188318">
    <property type="component" value="Unassembled WGS sequence"/>
</dbReference>
<feature type="compositionally biased region" description="Basic and acidic residues" evidence="6">
    <location>
        <begin position="720"/>
        <end position="734"/>
    </location>
</feature>
<reference evidence="9" key="1">
    <citation type="journal article" date="2017" name="Genome Biol.">
        <title>Comparative genomics reveals high biological diversity and specific adaptations in the industrially and medically important fungal genus Aspergillus.</title>
        <authorList>
            <person name="de Vries R.P."/>
            <person name="Riley R."/>
            <person name="Wiebenga A."/>
            <person name="Aguilar-Osorio G."/>
            <person name="Amillis S."/>
            <person name="Uchima C.A."/>
            <person name="Anderluh G."/>
            <person name="Asadollahi M."/>
            <person name="Askin M."/>
            <person name="Barry K."/>
            <person name="Battaglia E."/>
            <person name="Bayram O."/>
            <person name="Benocci T."/>
            <person name="Braus-Stromeyer S.A."/>
            <person name="Caldana C."/>
            <person name="Canovas D."/>
            <person name="Cerqueira G.C."/>
            <person name="Chen F."/>
            <person name="Chen W."/>
            <person name="Choi C."/>
            <person name="Clum A."/>
            <person name="Dos Santos R.A."/>
            <person name="Damasio A.R."/>
            <person name="Diallinas G."/>
            <person name="Emri T."/>
            <person name="Fekete E."/>
            <person name="Flipphi M."/>
            <person name="Freyberg S."/>
            <person name="Gallo A."/>
            <person name="Gournas C."/>
            <person name="Habgood R."/>
            <person name="Hainaut M."/>
            <person name="Harispe M.L."/>
            <person name="Henrissat B."/>
            <person name="Hilden K.S."/>
            <person name="Hope R."/>
            <person name="Hossain A."/>
            <person name="Karabika E."/>
            <person name="Karaffa L."/>
            <person name="Karanyi Z."/>
            <person name="Krasevec N."/>
            <person name="Kuo A."/>
            <person name="Kusch H."/>
            <person name="LaButti K."/>
            <person name="Lagendijk E.L."/>
            <person name="Lapidus A."/>
            <person name="Levasseur A."/>
            <person name="Lindquist E."/>
            <person name="Lipzen A."/>
            <person name="Logrieco A.F."/>
            <person name="MacCabe A."/>
            <person name="Maekelae M.R."/>
            <person name="Malavazi I."/>
            <person name="Melin P."/>
            <person name="Meyer V."/>
            <person name="Mielnichuk N."/>
            <person name="Miskei M."/>
            <person name="Molnar A.P."/>
            <person name="Mule G."/>
            <person name="Ngan C.Y."/>
            <person name="Orejas M."/>
            <person name="Orosz E."/>
            <person name="Ouedraogo J.P."/>
            <person name="Overkamp K.M."/>
            <person name="Park H.-S."/>
            <person name="Perrone G."/>
            <person name="Piumi F."/>
            <person name="Punt P.J."/>
            <person name="Ram A.F."/>
            <person name="Ramon A."/>
            <person name="Rauscher S."/>
            <person name="Record E."/>
            <person name="Riano-Pachon D.M."/>
            <person name="Robert V."/>
            <person name="Roehrig J."/>
            <person name="Ruller R."/>
            <person name="Salamov A."/>
            <person name="Salih N.S."/>
            <person name="Samson R.A."/>
            <person name="Sandor E."/>
            <person name="Sanguinetti M."/>
            <person name="Schuetze T."/>
            <person name="Sepcic K."/>
            <person name="Shelest E."/>
            <person name="Sherlock G."/>
            <person name="Sophianopoulou V."/>
            <person name="Squina F.M."/>
            <person name="Sun H."/>
            <person name="Susca A."/>
            <person name="Todd R.B."/>
            <person name="Tsang A."/>
            <person name="Unkles S.E."/>
            <person name="van de Wiele N."/>
            <person name="van Rossen-Uffink D."/>
            <person name="Oliveira J.V."/>
            <person name="Vesth T.C."/>
            <person name="Visser J."/>
            <person name="Yu J.-H."/>
            <person name="Zhou M."/>
            <person name="Andersen M.R."/>
            <person name="Archer D.B."/>
            <person name="Baker S.E."/>
            <person name="Benoit I."/>
            <person name="Brakhage A.A."/>
            <person name="Braus G.H."/>
            <person name="Fischer R."/>
            <person name="Frisvad J.C."/>
            <person name="Goldman G.H."/>
            <person name="Houbraken J."/>
            <person name="Oakley B."/>
            <person name="Pocsi I."/>
            <person name="Scazzocchio C."/>
            <person name="Seiboth B."/>
            <person name="vanKuyk P.A."/>
            <person name="Wortman J."/>
            <person name="Dyer P.S."/>
            <person name="Grigoriev I.V."/>
        </authorList>
    </citation>
    <scope>NUCLEOTIDE SEQUENCE [LARGE SCALE GENOMIC DNA]</scope>
    <source>
        <strain evidence="9">ITEM 5010</strain>
    </source>
</reference>
<evidence type="ECO:0000313" key="9">
    <source>
        <dbReference type="Proteomes" id="UP000188318"/>
    </source>
</evidence>
<dbReference type="GO" id="GO:0051598">
    <property type="term" value="P:meiotic recombination checkpoint signaling"/>
    <property type="evidence" value="ECO:0007669"/>
    <property type="project" value="TreeGrafter"/>
</dbReference>
<evidence type="ECO:0000313" key="8">
    <source>
        <dbReference type="EMBL" id="OOG00496.1"/>
    </source>
</evidence>
<comment type="subcellular location">
    <subcellularLocation>
        <location evidence="2">Chromosome</location>
    </subcellularLocation>
    <subcellularLocation>
        <location evidence="1">Nucleus</location>
    </subcellularLocation>
</comment>
<dbReference type="STRING" id="602072.A0A1R3S153"/>
<evidence type="ECO:0000256" key="2">
    <source>
        <dbReference type="ARBA" id="ARBA00004286"/>
    </source>
</evidence>
<feature type="compositionally biased region" description="Acidic residues" evidence="6">
    <location>
        <begin position="671"/>
        <end position="680"/>
    </location>
</feature>
<dbReference type="InterPro" id="IPR011011">
    <property type="entry name" value="Znf_FYVE_PHD"/>
</dbReference>
<dbReference type="AlphaFoldDB" id="A0A1R3S153"/>